<sequence>MKIVHLPIELAGQIGALCGAAKHYGHEAFGYNYFHTVLGYKENVMIADGFEILNVMDQAIPYFDLFHFHYSSTSMWDYQDLELIRNQGKKALMHHWGNDVRMPSIAKRNNPYVNTGDSPPEDQIREKLSKIGAYISTAIVQDYEVLPYVQPYYKKVHVLPVIVDTTKFLPQYPDPGEKNPLVIHAPTNPEFKGTPVIEKVIAQLQKEIPFRYQRIEQMSNQQAIQMYRTADVVIDQMLTGSYGLLCTESMALGKPVVTYVRDDLMGMYSVKPPISNANPDTLYVVLKNLLTQGEMRRQIGIEARKFAESYHDMKVVGRQLISIYEDVLKNG</sequence>
<dbReference type="Gene3D" id="3.40.50.2000">
    <property type="entry name" value="Glycogen Phosphorylase B"/>
    <property type="match status" value="1"/>
</dbReference>
<dbReference type="SUPFAM" id="SSF53756">
    <property type="entry name" value="UDP-Glycosyltransferase/glycogen phosphorylase"/>
    <property type="match status" value="1"/>
</dbReference>
<gene>
    <name evidence="1" type="ORF">ACFPXP_13605</name>
</gene>
<keyword evidence="2" id="KW-1185">Reference proteome</keyword>
<dbReference type="Proteomes" id="UP001596250">
    <property type="component" value="Unassembled WGS sequence"/>
</dbReference>
<evidence type="ECO:0000313" key="1">
    <source>
        <dbReference type="EMBL" id="MFC5987440.1"/>
    </source>
</evidence>
<dbReference type="EMBL" id="JBHSQV010000162">
    <property type="protein sequence ID" value="MFC5987440.1"/>
    <property type="molecule type" value="Genomic_DNA"/>
</dbReference>
<reference evidence="2" key="1">
    <citation type="journal article" date="2019" name="Int. J. Syst. Evol. Microbiol.">
        <title>The Global Catalogue of Microorganisms (GCM) 10K type strain sequencing project: providing services to taxonomists for standard genome sequencing and annotation.</title>
        <authorList>
            <consortium name="The Broad Institute Genomics Platform"/>
            <consortium name="The Broad Institute Genome Sequencing Center for Infectious Disease"/>
            <person name="Wu L."/>
            <person name="Ma J."/>
        </authorList>
    </citation>
    <scope>NUCLEOTIDE SEQUENCE [LARGE SCALE GENOMIC DNA]</scope>
    <source>
        <strain evidence="2">CCM 8749</strain>
    </source>
</reference>
<accession>A0ABW1IQV1</accession>
<comment type="caution">
    <text evidence="1">The sequence shown here is derived from an EMBL/GenBank/DDBJ whole genome shotgun (WGS) entry which is preliminary data.</text>
</comment>
<organism evidence="1 2">
    <name type="scientific">Marinicrinis lubricantis</name>
    <dbReference type="NCBI Taxonomy" id="2086470"/>
    <lineage>
        <taxon>Bacteria</taxon>
        <taxon>Bacillati</taxon>
        <taxon>Bacillota</taxon>
        <taxon>Bacilli</taxon>
        <taxon>Bacillales</taxon>
        <taxon>Paenibacillaceae</taxon>
    </lineage>
</organism>
<dbReference type="RefSeq" id="WP_379894819.1">
    <property type="nucleotide sequence ID" value="NZ_CBCSCT010000041.1"/>
</dbReference>
<protein>
    <submittedName>
        <fullName evidence="1">Glycosyltransferase</fullName>
    </submittedName>
</protein>
<proteinExistence type="predicted"/>
<name>A0ABW1IQV1_9BACL</name>
<evidence type="ECO:0000313" key="2">
    <source>
        <dbReference type="Proteomes" id="UP001596250"/>
    </source>
</evidence>